<evidence type="ECO:0000313" key="2">
    <source>
        <dbReference type="Proteomes" id="UP000624701"/>
    </source>
</evidence>
<evidence type="ECO:0000313" key="1">
    <source>
        <dbReference type="EMBL" id="GGI58382.1"/>
    </source>
</evidence>
<name>A0ABQ2C0V6_9FLAO</name>
<dbReference type="Proteomes" id="UP000624701">
    <property type="component" value="Unassembled WGS sequence"/>
</dbReference>
<dbReference type="EMBL" id="BMDQ01000005">
    <property type="protein sequence ID" value="GGI58382.1"/>
    <property type="molecule type" value="Genomic_DNA"/>
</dbReference>
<protein>
    <recommendedName>
        <fullName evidence="3">Deoxyribose-phosphate aldolase</fullName>
    </recommendedName>
</protein>
<proteinExistence type="predicted"/>
<dbReference type="Pfam" id="PF20113">
    <property type="entry name" value="DUF6503"/>
    <property type="match status" value="1"/>
</dbReference>
<reference evidence="2" key="1">
    <citation type="journal article" date="2019" name="Int. J. Syst. Evol. Microbiol.">
        <title>The Global Catalogue of Microorganisms (GCM) 10K type strain sequencing project: providing services to taxonomists for standard genome sequencing and annotation.</title>
        <authorList>
            <consortium name="The Broad Institute Genomics Platform"/>
            <consortium name="The Broad Institute Genome Sequencing Center for Infectious Disease"/>
            <person name="Wu L."/>
            <person name="Ma J."/>
        </authorList>
    </citation>
    <scope>NUCLEOTIDE SEQUENCE [LARGE SCALE GENOMIC DNA]</scope>
    <source>
        <strain evidence="2">CCM 8681</strain>
    </source>
</reference>
<evidence type="ECO:0008006" key="3">
    <source>
        <dbReference type="Google" id="ProtNLM"/>
    </source>
</evidence>
<dbReference type="InterPro" id="IPR045444">
    <property type="entry name" value="DUF6503"/>
</dbReference>
<accession>A0ABQ2C0V6</accession>
<sequence length="275" mass="32028">MDAILQGIVYFYDNKILNFNMKYLYILLLSLLFINCKNNTSNVEVKTLTADEIVNKSIKVAGGDKFENSNAVFNFRNKEYFISRNNGNYHFERRFQDSLTAIHDILTNNGFERTREGVLKVRVADSMVSKYISSINSVQYFASLPYGLNDKAVNKTLIGEEHIKENDYYKIQVTFDQEGGGEDFEDVFIYWINKATYKPDYLAYSYNEDDGKGMRFREAYNERYVKGLRFVDYNNYKSEAPDIKLQDLAKAFDNNQLKLLSKIVLENVEVDLIDL</sequence>
<organism evidence="1 2">
    <name type="scientific">Winogradskyella haliclonae</name>
    <dbReference type="NCBI Taxonomy" id="2048558"/>
    <lineage>
        <taxon>Bacteria</taxon>
        <taxon>Pseudomonadati</taxon>
        <taxon>Bacteroidota</taxon>
        <taxon>Flavobacteriia</taxon>
        <taxon>Flavobacteriales</taxon>
        <taxon>Flavobacteriaceae</taxon>
        <taxon>Winogradskyella</taxon>
    </lineage>
</organism>
<gene>
    <name evidence="1" type="ORF">GCM10011444_26910</name>
</gene>
<keyword evidence="2" id="KW-1185">Reference proteome</keyword>
<comment type="caution">
    <text evidence="1">The sequence shown here is derived from an EMBL/GenBank/DDBJ whole genome shotgun (WGS) entry which is preliminary data.</text>
</comment>